<evidence type="ECO:0000313" key="4">
    <source>
        <dbReference type="Proteomes" id="UP000596742"/>
    </source>
</evidence>
<feature type="coiled-coil region" evidence="1">
    <location>
        <begin position="3"/>
        <end position="37"/>
    </location>
</feature>
<sequence length="135" mass="15138">MDLNQAKKQLVTAKAFIAKLQDKCKDMEESNRIQKTKILLLEGIHDNPDGNQPKSSQFLQHQCSCISNTSNPTLQIYEQRIRQLKLENVRNACRMDSIENLVKIENLTSQINASKSNGSSTTSQTGLNNTTTPAF</sequence>
<evidence type="ECO:0000256" key="2">
    <source>
        <dbReference type="SAM" id="MobiDB-lite"/>
    </source>
</evidence>
<dbReference type="OrthoDB" id="6180375at2759"/>
<comment type="caution">
    <text evidence="3">The sequence shown here is derived from an EMBL/GenBank/DDBJ whole genome shotgun (WGS) entry which is preliminary data.</text>
</comment>
<accession>A0A8B6GYY4</accession>
<feature type="region of interest" description="Disordered" evidence="2">
    <location>
        <begin position="113"/>
        <end position="135"/>
    </location>
</feature>
<reference evidence="3" key="1">
    <citation type="submission" date="2018-11" db="EMBL/GenBank/DDBJ databases">
        <authorList>
            <person name="Alioto T."/>
            <person name="Alioto T."/>
        </authorList>
    </citation>
    <scope>NUCLEOTIDE SEQUENCE</scope>
</reference>
<keyword evidence="1" id="KW-0175">Coiled coil</keyword>
<protein>
    <submittedName>
        <fullName evidence="3">Uncharacterized protein</fullName>
    </submittedName>
</protein>
<organism evidence="3 4">
    <name type="scientific">Mytilus galloprovincialis</name>
    <name type="common">Mediterranean mussel</name>
    <dbReference type="NCBI Taxonomy" id="29158"/>
    <lineage>
        <taxon>Eukaryota</taxon>
        <taxon>Metazoa</taxon>
        <taxon>Spiralia</taxon>
        <taxon>Lophotrochozoa</taxon>
        <taxon>Mollusca</taxon>
        <taxon>Bivalvia</taxon>
        <taxon>Autobranchia</taxon>
        <taxon>Pteriomorphia</taxon>
        <taxon>Mytilida</taxon>
        <taxon>Mytiloidea</taxon>
        <taxon>Mytilidae</taxon>
        <taxon>Mytilinae</taxon>
        <taxon>Mytilus</taxon>
    </lineage>
</organism>
<dbReference type="AlphaFoldDB" id="A0A8B6GYY4"/>
<name>A0A8B6GYY4_MYTGA</name>
<keyword evidence="4" id="KW-1185">Reference proteome</keyword>
<evidence type="ECO:0000256" key="1">
    <source>
        <dbReference type="SAM" id="Coils"/>
    </source>
</evidence>
<dbReference type="EMBL" id="UYJE01009212">
    <property type="protein sequence ID" value="VDI71275.1"/>
    <property type="molecule type" value="Genomic_DNA"/>
</dbReference>
<dbReference type="Proteomes" id="UP000596742">
    <property type="component" value="Unassembled WGS sequence"/>
</dbReference>
<evidence type="ECO:0000313" key="3">
    <source>
        <dbReference type="EMBL" id="VDI71275.1"/>
    </source>
</evidence>
<proteinExistence type="predicted"/>
<gene>
    <name evidence="3" type="ORF">MGAL_10B080325</name>
</gene>